<comment type="subcellular location">
    <subcellularLocation>
        <location evidence="1">Cell membrane</location>
        <topology evidence="1">Multi-pass membrane protein</topology>
    </subcellularLocation>
</comment>
<sequence>MRYLSQRFNVYISSIFIKYILTIIFSFFFLIFIGDFIENLRNISNTGSIDIITAVKMSLYKNYSVMYKLWPLIISFSTTMTYIKIIRNGTFIAIKSFGGNIKQFLYPIIFIWIVIYILHIFILLPISAKMIKMGIKDKIEVMKKILKIDPNNQRVIKFLDKNNKNYDYWFKIEDNKIIEKFNRNFYLNFIKEKDFIDKIIGNIYKCHKNDNFQQNQLNQQKDLQKYYIFNVNYLCESSLYIILKSRKIYKIYSNESILKNNKLHLFNTIFLNFQDLSSIKDYKHQHIKDITIPIKLQENDILLLNTDPKLINLWEIPDFIYRIKNSGFLVNLVKYYFFYWKNILLLFINIIIILISYFIAFFNFSRNYSTSINKRIFYTFLVGYFGYSVLDYGILFLLL</sequence>
<feature type="transmembrane region" description="Helical" evidence="6">
    <location>
        <begin position="65"/>
        <end position="85"/>
    </location>
</feature>
<dbReference type="InterPro" id="IPR005495">
    <property type="entry name" value="LptG/LptF_permease"/>
</dbReference>
<feature type="transmembrane region" description="Helical" evidence="6">
    <location>
        <begin position="343"/>
        <end position="364"/>
    </location>
</feature>
<comment type="caution">
    <text evidence="7">The sequence shown here is derived from an EMBL/GenBank/DDBJ whole genome shotgun (WGS) entry which is preliminary data.</text>
</comment>
<keyword evidence="5 6" id="KW-0472">Membrane</keyword>
<dbReference type="GO" id="GO:0005886">
    <property type="term" value="C:plasma membrane"/>
    <property type="evidence" value="ECO:0007669"/>
    <property type="project" value="UniProtKB-SubCell"/>
</dbReference>
<evidence type="ECO:0000256" key="2">
    <source>
        <dbReference type="ARBA" id="ARBA00022475"/>
    </source>
</evidence>
<name>A0AAE4VJF3_9RICK</name>
<reference evidence="7" key="1">
    <citation type="submission" date="2023-02" db="EMBL/GenBank/DDBJ databases">
        <title>Host association and intracellularity evolved multiple times independently in the Rickettsiales.</title>
        <authorList>
            <person name="Castelli M."/>
            <person name="Nardi T."/>
            <person name="Gammuto L."/>
            <person name="Bellinzona G."/>
            <person name="Sabaneyeva E."/>
            <person name="Potekhin A."/>
            <person name="Serra V."/>
            <person name="Petroni G."/>
            <person name="Sassera D."/>
        </authorList>
    </citation>
    <scope>NUCLEOTIDE SEQUENCE</scope>
    <source>
        <strain evidence="7">USBL-36I1</strain>
    </source>
</reference>
<keyword evidence="3 6" id="KW-0812">Transmembrane</keyword>
<evidence type="ECO:0000256" key="6">
    <source>
        <dbReference type="SAM" id="Phobius"/>
    </source>
</evidence>
<gene>
    <name evidence="7" type="ORF">Lyticum_00292</name>
</gene>
<dbReference type="EMBL" id="JARGYU010000001">
    <property type="protein sequence ID" value="MDZ5761125.1"/>
    <property type="molecule type" value="Genomic_DNA"/>
</dbReference>
<evidence type="ECO:0000256" key="4">
    <source>
        <dbReference type="ARBA" id="ARBA00022989"/>
    </source>
</evidence>
<evidence type="ECO:0000256" key="3">
    <source>
        <dbReference type="ARBA" id="ARBA00022692"/>
    </source>
</evidence>
<keyword evidence="8" id="KW-1185">Reference proteome</keyword>
<keyword evidence="2" id="KW-1003">Cell membrane</keyword>
<accession>A0AAE4VJF3</accession>
<dbReference type="Proteomes" id="UP001289135">
    <property type="component" value="Unassembled WGS sequence"/>
</dbReference>
<organism evidence="7 8">
    <name type="scientific">Lyticum sinuosum</name>
    <dbReference type="NCBI Taxonomy" id="1332059"/>
    <lineage>
        <taxon>Bacteria</taxon>
        <taxon>Pseudomonadati</taxon>
        <taxon>Pseudomonadota</taxon>
        <taxon>Alphaproteobacteria</taxon>
        <taxon>Rickettsiales</taxon>
        <taxon>Lyticum</taxon>
    </lineage>
</organism>
<evidence type="ECO:0000256" key="5">
    <source>
        <dbReference type="ARBA" id="ARBA00023136"/>
    </source>
</evidence>
<evidence type="ECO:0000313" key="8">
    <source>
        <dbReference type="Proteomes" id="UP001289135"/>
    </source>
</evidence>
<evidence type="ECO:0000313" key="7">
    <source>
        <dbReference type="EMBL" id="MDZ5761125.1"/>
    </source>
</evidence>
<proteinExistence type="predicted"/>
<feature type="transmembrane region" description="Helical" evidence="6">
    <location>
        <begin position="12"/>
        <end position="33"/>
    </location>
</feature>
<protein>
    <submittedName>
        <fullName evidence="7">ABC transporter permease</fullName>
    </submittedName>
</protein>
<dbReference type="Pfam" id="PF03739">
    <property type="entry name" value="LptF_LptG"/>
    <property type="match status" value="2"/>
</dbReference>
<dbReference type="RefSeq" id="WP_322498550.1">
    <property type="nucleotide sequence ID" value="NZ_JARGYU010000001.1"/>
</dbReference>
<feature type="transmembrane region" description="Helical" evidence="6">
    <location>
        <begin position="376"/>
        <end position="398"/>
    </location>
</feature>
<keyword evidence="4 6" id="KW-1133">Transmembrane helix</keyword>
<feature type="transmembrane region" description="Helical" evidence="6">
    <location>
        <begin position="105"/>
        <end position="126"/>
    </location>
</feature>
<evidence type="ECO:0000256" key="1">
    <source>
        <dbReference type="ARBA" id="ARBA00004651"/>
    </source>
</evidence>
<dbReference type="AlphaFoldDB" id="A0AAE4VJF3"/>